<sequence>MADDEEEVWDSWEDAVDSGALDKKLEELPKKQEETNADTVNNTPAMLIEEDSTRTAYQPQLKILKRPGIQNDQNTNKTETEKQLLLVDFQATRKSLEQREKEYAEARIRIFGTTEDEERPKALIQDVPAADNSVIRQPKGPDGTTGFNLQR</sequence>
<dbReference type="GeneID" id="100371658"/>
<proteinExistence type="inferred from homology"/>
<dbReference type="Pfam" id="PF12901">
    <property type="entry name" value="SUZ-C"/>
    <property type="match status" value="1"/>
</dbReference>
<evidence type="ECO:0000259" key="4">
    <source>
        <dbReference type="PROSITE" id="PS51673"/>
    </source>
</evidence>
<accession>A0ABM0LW74</accession>
<dbReference type="InterPro" id="IPR039228">
    <property type="entry name" value="SZRD1"/>
</dbReference>
<gene>
    <name evidence="7" type="primary">LOC100371658</name>
</gene>
<organism evidence="6 7">
    <name type="scientific">Saccoglossus kowalevskii</name>
    <name type="common">Acorn worm</name>
    <dbReference type="NCBI Taxonomy" id="10224"/>
    <lineage>
        <taxon>Eukaryota</taxon>
        <taxon>Metazoa</taxon>
        <taxon>Hemichordata</taxon>
        <taxon>Enteropneusta</taxon>
        <taxon>Harrimaniidae</taxon>
        <taxon>Saccoglossus</taxon>
    </lineage>
</organism>
<dbReference type="PROSITE" id="PS51673">
    <property type="entry name" value="SUZ"/>
    <property type="match status" value="1"/>
</dbReference>
<evidence type="ECO:0000256" key="1">
    <source>
        <dbReference type="ARBA" id="ARBA00007124"/>
    </source>
</evidence>
<evidence type="ECO:0000313" key="6">
    <source>
        <dbReference type="Proteomes" id="UP000694865"/>
    </source>
</evidence>
<feature type="domain" description="SUZ" evidence="4">
    <location>
        <begin position="42"/>
        <end position="115"/>
    </location>
</feature>
<reference evidence="7" key="1">
    <citation type="submission" date="2025-08" db="UniProtKB">
        <authorList>
            <consortium name="RefSeq"/>
        </authorList>
    </citation>
    <scope>IDENTIFICATION</scope>
    <source>
        <tissue evidence="7">Testes</tissue>
    </source>
</reference>
<dbReference type="Proteomes" id="UP000694865">
    <property type="component" value="Unplaced"/>
</dbReference>
<feature type="region of interest" description="Disordered" evidence="3">
    <location>
        <begin position="1"/>
        <end position="54"/>
    </location>
</feature>
<dbReference type="InterPro" id="IPR024642">
    <property type="entry name" value="SUZ-C"/>
</dbReference>
<name>A0ABM0LW74_SACKO</name>
<dbReference type="InterPro" id="IPR024771">
    <property type="entry name" value="SUZ"/>
</dbReference>
<feature type="compositionally biased region" description="Basic and acidic residues" evidence="3">
    <location>
        <begin position="20"/>
        <end position="34"/>
    </location>
</feature>
<evidence type="ECO:0000256" key="3">
    <source>
        <dbReference type="SAM" id="MobiDB-lite"/>
    </source>
</evidence>
<feature type="compositionally biased region" description="Acidic residues" evidence="3">
    <location>
        <begin position="1"/>
        <end position="16"/>
    </location>
</feature>
<protein>
    <recommendedName>
        <fullName evidence="2">SUZ RNA-binding domain-containing</fullName>
    </recommendedName>
</protein>
<keyword evidence="6" id="KW-1185">Reference proteome</keyword>
<dbReference type="PANTHER" id="PTHR31796">
    <property type="entry name" value="SUZ DOMAIN-CONTAINING PROTEIN 1"/>
    <property type="match status" value="1"/>
</dbReference>
<evidence type="ECO:0000313" key="7">
    <source>
        <dbReference type="RefSeq" id="XP_006812015.1"/>
    </source>
</evidence>
<comment type="similarity">
    <text evidence="1">Belongs to the SZRD1 family.</text>
</comment>
<feature type="region of interest" description="Disordered" evidence="3">
    <location>
        <begin position="114"/>
        <end position="151"/>
    </location>
</feature>
<feature type="domain" description="SUZ-C" evidence="5">
    <location>
        <begin position="111"/>
        <end position="151"/>
    </location>
</feature>
<dbReference type="PANTHER" id="PTHR31796:SF2">
    <property type="entry name" value="SUZ DOMAIN-CONTAINING PROTEIN 1"/>
    <property type="match status" value="1"/>
</dbReference>
<dbReference type="Pfam" id="PF12752">
    <property type="entry name" value="SUZ"/>
    <property type="match status" value="1"/>
</dbReference>
<evidence type="ECO:0000259" key="5">
    <source>
        <dbReference type="PROSITE" id="PS51938"/>
    </source>
</evidence>
<evidence type="ECO:0000256" key="2">
    <source>
        <dbReference type="ARBA" id="ARBA00044802"/>
    </source>
</evidence>
<dbReference type="PROSITE" id="PS51938">
    <property type="entry name" value="SUZ_C"/>
    <property type="match status" value="1"/>
</dbReference>
<dbReference type="RefSeq" id="XP_006812015.1">
    <property type="nucleotide sequence ID" value="XM_006811952.1"/>
</dbReference>